<dbReference type="RefSeq" id="WP_378986385.1">
    <property type="nucleotide sequence ID" value="NZ_JBHSBW010000013.1"/>
</dbReference>
<sequence length="173" mass="20362">MKPINAFEIKKSYRFFILNFLLLTICAILCIYLFFAASDREYALLEQKVQESEKLTSLRKEINLKFDLILMRFKELSQFRTYNADELSKQAILLGDITDANAKLKELISRKTKDSPSFELYERLNNDVGAMALQQDSLSESRFRIESYREQLNDCARMNKAAANRIRYGRFRK</sequence>
<dbReference type="EMBL" id="JBHSBW010000013">
    <property type="protein sequence ID" value="MFC4212425.1"/>
    <property type="molecule type" value="Genomic_DNA"/>
</dbReference>
<comment type="caution">
    <text evidence="2">The sequence shown here is derived from an EMBL/GenBank/DDBJ whole genome shotgun (WGS) entry which is preliminary data.</text>
</comment>
<organism evidence="2 3">
    <name type="scientific">Pedobacter lithocola</name>
    <dbReference type="NCBI Taxonomy" id="1908239"/>
    <lineage>
        <taxon>Bacteria</taxon>
        <taxon>Pseudomonadati</taxon>
        <taxon>Bacteroidota</taxon>
        <taxon>Sphingobacteriia</taxon>
        <taxon>Sphingobacteriales</taxon>
        <taxon>Sphingobacteriaceae</taxon>
        <taxon>Pedobacter</taxon>
    </lineage>
</organism>
<feature type="transmembrane region" description="Helical" evidence="1">
    <location>
        <begin position="12"/>
        <end position="35"/>
    </location>
</feature>
<keyword evidence="1" id="KW-1133">Transmembrane helix</keyword>
<keyword evidence="1" id="KW-0472">Membrane</keyword>
<keyword evidence="1" id="KW-0812">Transmembrane</keyword>
<protein>
    <submittedName>
        <fullName evidence="2">Uncharacterized protein</fullName>
    </submittedName>
</protein>
<dbReference type="Proteomes" id="UP001595789">
    <property type="component" value="Unassembled WGS sequence"/>
</dbReference>
<gene>
    <name evidence="2" type="ORF">ACFOWA_14595</name>
</gene>
<name>A0ABV8PCU1_9SPHI</name>
<evidence type="ECO:0000256" key="1">
    <source>
        <dbReference type="SAM" id="Phobius"/>
    </source>
</evidence>
<evidence type="ECO:0000313" key="3">
    <source>
        <dbReference type="Proteomes" id="UP001595789"/>
    </source>
</evidence>
<keyword evidence="3" id="KW-1185">Reference proteome</keyword>
<proteinExistence type="predicted"/>
<reference evidence="3" key="1">
    <citation type="journal article" date="2019" name="Int. J. Syst. Evol. Microbiol.">
        <title>The Global Catalogue of Microorganisms (GCM) 10K type strain sequencing project: providing services to taxonomists for standard genome sequencing and annotation.</title>
        <authorList>
            <consortium name="The Broad Institute Genomics Platform"/>
            <consortium name="The Broad Institute Genome Sequencing Center for Infectious Disease"/>
            <person name="Wu L."/>
            <person name="Ma J."/>
        </authorList>
    </citation>
    <scope>NUCLEOTIDE SEQUENCE [LARGE SCALE GENOMIC DNA]</scope>
    <source>
        <strain evidence="3">CCM 8691</strain>
    </source>
</reference>
<evidence type="ECO:0000313" key="2">
    <source>
        <dbReference type="EMBL" id="MFC4212425.1"/>
    </source>
</evidence>
<accession>A0ABV8PCU1</accession>